<organism evidence="2 3">
    <name type="scientific">Letharia columbiana</name>
    <dbReference type="NCBI Taxonomy" id="112416"/>
    <lineage>
        <taxon>Eukaryota</taxon>
        <taxon>Fungi</taxon>
        <taxon>Dikarya</taxon>
        <taxon>Ascomycota</taxon>
        <taxon>Pezizomycotina</taxon>
        <taxon>Lecanoromycetes</taxon>
        <taxon>OSLEUM clade</taxon>
        <taxon>Lecanoromycetidae</taxon>
        <taxon>Lecanorales</taxon>
        <taxon>Lecanorineae</taxon>
        <taxon>Parmeliaceae</taxon>
        <taxon>Letharia</taxon>
    </lineage>
</organism>
<feature type="domain" description="AB hydrolase-1" evidence="1">
    <location>
        <begin position="265"/>
        <end position="490"/>
    </location>
</feature>
<dbReference type="RefSeq" id="XP_037160195.1">
    <property type="nucleotide sequence ID" value="XM_037312963.1"/>
</dbReference>
<evidence type="ECO:0000259" key="1">
    <source>
        <dbReference type="Pfam" id="PF12697"/>
    </source>
</evidence>
<dbReference type="InterPro" id="IPR011008">
    <property type="entry name" value="Dimeric_a/b-barrel"/>
</dbReference>
<accession>A0A8H6FLL2</accession>
<dbReference type="SUPFAM" id="SSF53474">
    <property type="entry name" value="alpha/beta-Hydrolases"/>
    <property type="match status" value="1"/>
</dbReference>
<dbReference type="AlphaFoldDB" id="A0A8H6FLL2"/>
<dbReference type="Gene3D" id="3.40.50.1820">
    <property type="entry name" value="alpha/beta hydrolase"/>
    <property type="match status" value="1"/>
</dbReference>
<dbReference type="PANTHER" id="PTHR43798">
    <property type="entry name" value="MONOACYLGLYCEROL LIPASE"/>
    <property type="match status" value="1"/>
</dbReference>
<dbReference type="SUPFAM" id="SSF54909">
    <property type="entry name" value="Dimeric alpha+beta barrel"/>
    <property type="match status" value="1"/>
</dbReference>
<proteinExistence type="predicted"/>
<dbReference type="Pfam" id="PF12697">
    <property type="entry name" value="Abhydrolase_6"/>
    <property type="match status" value="1"/>
</dbReference>
<dbReference type="EMBL" id="JACCJC010000065">
    <property type="protein sequence ID" value="KAF6230727.1"/>
    <property type="molecule type" value="Genomic_DNA"/>
</dbReference>
<sequence>MPGDMDSRGMLAVFVQPDSSLDEDEFHEWYNNEHGPMRLQVPCISTGARYRETDGVTTAWLAFYDLTSISILSDSSYRALRDNRSEKEVRVLSGIPTRERKAGELISTKGGFSEDASVLVWVEMSLKDMADEEELHRWYEEEHIKLLSKVPGWRRSRRYRLVDMDTHVPINKFLAVHDYTLENGLDDSPEIQNARSTPWRTKIFSLLSSHTRRKTLERCYRFGAAPRDLLHLASAEKVIDTYIPHDGYRLHYRLEGSVDDSSPVLIFCNGLNCDLHMWDAAIAPLKQRFPCFRFLRYDTRGYRFEGCDKPLTLDVVTLDIKALLEALLIQKAHALIGVSMGGITTVAFASRYPDRLEKFIACDFAVCSDKANEAAWDQRIQFAKDHGMEALGKQSVERWFTPKSRGSPEWKKAISMVAAASAKGMESSAKILYNYDETENLKGIRLPGLFVVGAKDGKCSEVMKGFVAANATNAVFREVEGAGHLPMIENVGGFVDCVEEFLRA</sequence>
<gene>
    <name evidence="2" type="ORF">HO173_011079</name>
</gene>
<reference evidence="2 3" key="1">
    <citation type="journal article" date="2020" name="Genomics">
        <title>Complete, high-quality genomes from long-read metagenomic sequencing of two wolf lichen thalli reveals enigmatic genome architecture.</title>
        <authorList>
            <person name="McKenzie S.K."/>
            <person name="Walston R.F."/>
            <person name="Allen J.L."/>
        </authorList>
    </citation>
    <scope>NUCLEOTIDE SEQUENCE [LARGE SCALE GENOMIC DNA]</scope>
    <source>
        <strain evidence="2">WasteWater2</strain>
    </source>
</reference>
<protein>
    <recommendedName>
        <fullName evidence="1">AB hydrolase-1 domain-containing protein</fullName>
    </recommendedName>
</protein>
<keyword evidence="3" id="KW-1185">Reference proteome</keyword>
<dbReference type="Proteomes" id="UP000578531">
    <property type="component" value="Unassembled WGS sequence"/>
</dbReference>
<dbReference type="InterPro" id="IPR000073">
    <property type="entry name" value="AB_hydrolase_1"/>
</dbReference>
<comment type="caution">
    <text evidence="2">The sequence shown here is derived from an EMBL/GenBank/DDBJ whole genome shotgun (WGS) entry which is preliminary data.</text>
</comment>
<dbReference type="InterPro" id="IPR050266">
    <property type="entry name" value="AB_hydrolase_sf"/>
</dbReference>
<dbReference type="InterPro" id="IPR029058">
    <property type="entry name" value="AB_hydrolase_fold"/>
</dbReference>
<dbReference type="PANTHER" id="PTHR43798:SF33">
    <property type="entry name" value="HYDROLASE, PUTATIVE (AFU_ORTHOLOGUE AFUA_2G14860)-RELATED"/>
    <property type="match status" value="1"/>
</dbReference>
<dbReference type="GO" id="GO:0016020">
    <property type="term" value="C:membrane"/>
    <property type="evidence" value="ECO:0007669"/>
    <property type="project" value="TreeGrafter"/>
</dbReference>
<dbReference type="GeneID" id="59292725"/>
<name>A0A8H6FLL2_9LECA</name>
<evidence type="ECO:0000313" key="2">
    <source>
        <dbReference type="EMBL" id="KAF6230727.1"/>
    </source>
</evidence>
<dbReference type="OrthoDB" id="2851338at2759"/>
<evidence type="ECO:0000313" key="3">
    <source>
        <dbReference type="Proteomes" id="UP000578531"/>
    </source>
</evidence>
<dbReference type="Gene3D" id="3.30.70.100">
    <property type="match status" value="1"/>
</dbReference>